<proteinExistence type="predicted"/>
<dbReference type="Proteomes" id="UP000195455">
    <property type="component" value="Unassembled WGS sequence"/>
</dbReference>
<dbReference type="Gene3D" id="2.50.20.20">
    <property type="match status" value="1"/>
</dbReference>
<organism evidence="1 2">
    <name type="scientific">Anaerotignum lactatifermentans</name>
    <dbReference type="NCBI Taxonomy" id="160404"/>
    <lineage>
        <taxon>Bacteria</taxon>
        <taxon>Bacillati</taxon>
        <taxon>Bacillota</taxon>
        <taxon>Clostridia</taxon>
        <taxon>Lachnospirales</taxon>
        <taxon>Anaerotignaceae</taxon>
        <taxon>Anaerotignum</taxon>
    </lineage>
</organism>
<sequence>MKNDSETETTMIWRNQEIFMNPFKMHYKTKVMLGEGSEVVDAEEQYAEERDGMVHTYMITVGDVFADSYGAEEFIGEQALADLDLYLTKLQSAQTVGTEEINGVSATVVTGILDGKDMADSGEEWADIREGKVDVDASIKLWITEDGYILRHEIDATALMNGMRSGADPEAEPVDDWSYGAYVEQMTYGDFNTVPDFEIPAEVLDAA</sequence>
<name>A0A1Y3U8G6_9FIRM</name>
<comment type="caution">
    <text evidence="1">The sequence shown here is derived from an EMBL/GenBank/DDBJ whole genome shotgun (WGS) entry which is preliminary data.</text>
</comment>
<evidence type="ECO:0000313" key="1">
    <source>
        <dbReference type="EMBL" id="OUN45111.1"/>
    </source>
</evidence>
<dbReference type="InterPro" id="IPR029046">
    <property type="entry name" value="LolA/LolB/LppX"/>
</dbReference>
<gene>
    <name evidence="1" type="ORF">B5G26_03905</name>
</gene>
<evidence type="ECO:0000313" key="2">
    <source>
        <dbReference type="Proteomes" id="UP000195455"/>
    </source>
</evidence>
<dbReference type="RefSeq" id="WP_087988783.1">
    <property type="nucleotide sequence ID" value="NZ_NFHM01000003.1"/>
</dbReference>
<dbReference type="AlphaFoldDB" id="A0A1Y3U8G6"/>
<accession>A0A1Y3U8G6</accession>
<reference evidence="2" key="1">
    <citation type="submission" date="2017-04" db="EMBL/GenBank/DDBJ databases">
        <title>Function of individual gut microbiota members based on whole genome sequencing of pure cultures obtained from chicken caecum.</title>
        <authorList>
            <person name="Medvecky M."/>
            <person name="Cejkova D."/>
            <person name="Polansky O."/>
            <person name="Karasova D."/>
            <person name="Kubasova T."/>
            <person name="Cizek A."/>
            <person name="Rychlik I."/>
        </authorList>
    </citation>
    <scope>NUCLEOTIDE SEQUENCE [LARGE SCALE GENOMIC DNA]</scope>
    <source>
        <strain evidence="2">An75</strain>
    </source>
</reference>
<dbReference type="SUPFAM" id="SSF89392">
    <property type="entry name" value="Prokaryotic lipoproteins and lipoprotein localization factors"/>
    <property type="match status" value="1"/>
</dbReference>
<protein>
    <submittedName>
        <fullName evidence="1">Uncharacterized protein</fullName>
    </submittedName>
</protein>
<dbReference type="EMBL" id="NFHM01000003">
    <property type="protein sequence ID" value="OUN45111.1"/>
    <property type="molecule type" value="Genomic_DNA"/>
</dbReference>